<organism evidence="1 2">
    <name type="scientific">Natronolimnobius baerhuensis</name>
    <dbReference type="NCBI Taxonomy" id="253108"/>
    <lineage>
        <taxon>Archaea</taxon>
        <taxon>Methanobacteriati</taxon>
        <taxon>Methanobacteriota</taxon>
        <taxon>Stenosarchaea group</taxon>
        <taxon>Halobacteria</taxon>
        <taxon>Halobacteriales</taxon>
        <taxon>Natrialbaceae</taxon>
        <taxon>Natronolimnobius</taxon>
    </lineage>
</organism>
<dbReference type="Proteomes" id="UP000196084">
    <property type="component" value="Unassembled WGS sequence"/>
</dbReference>
<protein>
    <submittedName>
        <fullName evidence="1">Uncharacterized protein</fullName>
    </submittedName>
</protein>
<dbReference type="AlphaFoldDB" id="A0A202EDW2"/>
<proteinExistence type="predicted"/>
<evidence type="ECO:0000313" key="2">
    <source>
        <dbReference type="Proteomes" id="UP000196084"/>
    </source>
</evidence>
<gene>
    <name evidence="1" type="ORF">B2G88_04275</name>
</gene>
<dbReference type="RefSeq" id="WP_054862088.1">
    <property type="nucleotide sequence ID" value="NZ_MWPH01000001.1"/>
</dbReference>
<evidence type="ECO:0000313" key="1">
    <source>
        <dbReference type="EMBL" id="OVE86442.1"/>
    </source>
</evidence>
<name>A0A202EDW2_9EURY</name>
<reference evidence="1 2" key="1">
    <citation type="submission" date="2017-02" db="EMBL/GenBank/DDBJ databases">
        <title>Natronthermophilus aegyptiacus gen. nov.,sp. nov., an aerobic, extremely halophilic alkalithermophilic archaeon isolated from the athalassohaline Wadi An Natrun, Egypt.</title>
        <authorList>
            <person name="Zhao B."/>
        </authorList>
    </citation>
    <scope>NUCLEOTIDE SEQUENCE [LARGE SCALE GENOMIC DNA]</scope>
    <source>
        <strain evidence="1 2">CGMCC 1.3597</strain>
    </source>
</reference>
<accession>A0A202EDW2</accession>
<dbReference type="EMBL" id="MWPH01000001">
    <property type="protein sequence ID" value="OVE86442.1"/>
    <property type="molecule type" value="Genomic_DNA"/>
</dbReference>
<comment type="caution">
    <text evidence="1">The sequence shown here is derived from an EMBL/GenBank/DDBJ whole genome shotgun (WGS) entry which is preliminary data.</text>
</comment>
<sequence length="100" mass="11335">MAGVANTPVDRLYEGSNGQYYTEWEVSRQFRRGAWQLCLRQTTPDRQLVETGGKRLLMLTAIDVCNAPSWVEIRVRGESARVVDTRRFSRSNSSHDESGG</sequence>
<dbReference type="OrthoDB" id="170784at2157"/>
<keyword evidence="2" id="KW-1185">Reference proteome</keyword>